<name>A0A8S3D1B7_9BILA</name>
<dbReference type="AlphaFoldDB" id="A0A8S3D1B7"/>
<sequence length="43" mass="5087">KTRAAKADPNEVSQEVLSVVENEKKNLLSQLRDYEWRLEQENK</sequence>
<accession>A0A8S3D1B7</accession>
<reference evidence="1" key="1">
    <citation type="submission" date="2021-02" db="EMBL/GenBank/DDBJ databases">
        <authorList>
            <person name="Nowell W R."/>
        </authorList>
    </citation>
    <scope>NUCLEOTIDE SEQUENCE</scope>
</reference>
<gene>
    <name evidence="1" type="ORF">SMN809_LOCUS55256</name>
</gene>
<organism evidence="1 2">
    <name type="scientific">Rotaria magnacalcarata</name>
    <dbReference type="NCBI Taxonomy" id="392030"/>
    <lineage>
        <taxon>Eukaryota</taxon>
        <taxon>Metazoa</taxon>
        <taxon>Spiralia</taxon>
        <taxon>Gnathifera</taxon>
        <taxon>Rotifera</taxon>
        <taxon>Eurotatoria</taxon>
        <taxon>Bdelloidea</taxon>
        <taxon>Philodinida</taxon>
        <taxon>Philodinidae</taxon>
        <taxon>Rotaria</taxon>
    </lineage>
</organism>
<dbReference type="EMBL" id="CAJOBI010194739">
    <property type="protein sequence ID" value="CAF4972601.1"/>
    <property type="molecule type" value="Genomic_DNA"/>
</dbReference>
<comment type="caution">
    <text evidence="1">The sequence shown here is derived from an EMBL/GenBank/DDBJ whole genome shotgun (WGS) entry which is preliminary data.</text>
</comment>
<dbReference type="InterPro" id="IPR028022">
    <property type="entry name" value="DUF4600"/>
</dbReference>
<feature type="non-terminal residue" evidence="1">
    <location>
        <position position="1"/>
    </location>
</feature>
<protein>
    <submittedName>
        <fullName evidence="1">Uncharacterized protein</fullName>
    </submittedName>
</protein>
<dbReference type="Proteomes" id="UP000676336">
    <property type="component" value="Unassembled WGS sequence"/>
</dbReference>
<evidence type="ECO:0000313" key="1">
    <source>
        <dbReference type="EMBL" id="CAF4972601.1"/>
    </source>
</evidence>
<evidence type="ECO:0000313" key="2">
    <source>
        <dbReference type="Proteomes" id="UP000676336"/>
    </source>
</evidence>
<proteinExistence type="predicted"/>
<dbReference type="Pfam" id="PF15372">
    <property type="entry name" value="DUF4600"/>
    <property type="match status" value="1"/>
</dbReference>
<feature type="non-terminal residue" evidence="1">
    <location>
        <position position="43"/>
    </location>
</feature>